<dbReference type="InterPro" id="IPR004045">
    <property type="entry name" value="Glutathione_S-Trfase_N"/>
</dbReference>
<dbReference type="AlphaFoldDB" id="A0A077D3P4"/>
<dbReference type="InterPro" id="IPR040079">
    <property type="entry name" value="Glutathione_S-Trfase"/>
</dbReference>
<dbReference type="PROSITE" id="PS50404">
    <property type="entry name" value="GST_NTER"/>
    <property type="match status" value="1"/>
</dbReference>
<evidence type="ECO:0000259" key="3">
    <source>
        <dbReference type="PROSITE" id="PS50405"/>
    </source>
</evidence>
<dbReference type="PROSITE" id="PS50405">
    <property type="entry name" value="GST_CTER"/>
    <property type="match status" value="1"/>
</dbReference>
<dbReference type="EC" id="2.5.1.18" evidence="4"/>
<dbReference type="Pfam" id="PF00043">
    <property type="entry name" value="GST_C"/>
    <property type="match status" value="1"/>
</dbReference>
<accession>A0A077D3P4</accession>
<reference evidence="4" key="2">
    <citation type="journal article" date="2015" name="PLoS ONE">
        <title>Identification of Glutathione S-Transferase (GST) Genes from a Dark Septate Endophytic Fungus (Exophiala pisciphila) and Their Expression Patterns under Varied Metals Stress.</title>
        <authorList>
            <person name="Shen M."/>
            <person name="Zhao D.K."/>
            <person name="Qiao Q."/>
            <person name="Liu L."/>
            <person name="Wang J.L."/>
            <person name="Cao G.H."/>
            <person name="Li T."/>
            <person name="Zhao Z.W."/>
        </authorList>
    </citation>
    <scope>NUCLEOTIDE SEQUENCE</scope>
    <source>
        <strain evidence="4">H93</strain>
    </source>
</reference>
<comment type="similarity">
    <text evidence="1">Belongs to the GST superfamily.</text>
</comment>
<proteinExistence type="evidence at transcript level"/>
<dbReference type="Pfam" id="PF13409">
    <property type="entry name" value="GST_N_2"/>
    <property type="match status" value="1"/>
</dbReference>
<dbReference type="EMBL" id="KJ862292">
    <property type="protein sequence ID" value="AIL25492.1"/>
    <property type="molecule type" value="mRNA"/>
</dbReference>
<dbReference type="InterPro" id="IPR010987">
    <property type="entry name" value="Glutathione-S-Trfase_C-like"/>
</dbReference>
<feature type="domain" description="GST N-terminal" evidence="2">
    <location>
        <begin position="8"/>
        <end position="93"/>
    </location>
</feature>
<dbReference type="SFLD" id="SFLDS00019">
    <property type="entry name" value="Glutathione_Transferase_(cytos"/>
    <property type="match status" value="1"/>
</dbReference>
<evidence type="ECO:0000256" key="1">
    <source>
        <dbReference type="ARBA" id="ARBA00007409"/>
    </source>
</evidence>
<dbReference type="PANTHER" id="PTHR44051">
    <property type="entry name" value="GLUTATHIONE S-TRANSFERASE-RELATED"/>
    <property type="match status" value="1"/>
</dbReference>
<protein>
    <submittedName>
        <fullName evidence="4">GSTG2</fullName>
        <ecNumber evidence="4">2.5.1.18</ecNumber>
    </submittedName>
</protein>
<evidence type="ECO:0000259" key="2">
    <source>
        <dbReference type="PROSITE" id="PS50404"/>
    </source>
</evidence>
<dbReference type="GO" id="GO:0004364">
    <property type="term" value="F:glutathione transferase activity"/>
    <property type="evidence" value="ECO:0007669"/>
    <property type="project" value="UniProtKB-EC"/>
</dbReference>
<organism evidence="4">
    <name type="scientific">Exophiala pisciphila</name>
    <dbReference type="NCBI Taxonomy" id="86051"/>
    <lineage>
        <taxon>Eukaryota</taxon>
        <taxon>Fungi</taxon>
        <taxon>Dikarya</taxon>
        <taxon>Ascomycota</taxon>
        <taxon>Pezizomycotina</taxon>
        <taxon>Eurotiomycetes</taxon>
        <taxon>Chaetothyriomycetidae</taxon>
        <taxon>Chaetothyriales</taxon>
        <taxon>Herpotrichiellaceae</taxon>
        <taxon>Exophiala</taxon>
    </lineage>
</organism>
<feature type="domain" description="GST C-terminal" evidence="3">
    <location>
        <begin position="101"/>
        <end position="231"/>
    </location>
</feature>
<dbReference type="InterPro" id="IPR004046">
    <property type="entry name" value="GST_C"/>
</dbReference>
<keyword evidence="4" id="KW-0808">Transferase</keyword>
<dbReference type="Gene3D" id="1.20.1050.10">
    <property type="match status" value="1"/>
</dbReference>
<sequence length="261" mass="28285">MTSTTPTGQPITIHHLHIGQSERIVWLCEELGLTYNLQLHTRSPIFSPPSLTALTPQGSAPVLCSSTPSGTPFAISETNAIAEYLLSPLYNPGGKLTVPPGAENYHSYVFWLHFANGTLQPALVRKLTSAGLDPEGVNPRSGMADAGVAKVLRHLDARLRETGAWLAGREFSAADVLTVWCVSTMRQFVPLDLAPYEGVLAWLGRVGEREAYRRAMEKGDEGYDWRKGLTAEGPGLFPFLKAAKEREMEKAKAGVKGGNGT</sequence>
<dbReference type="InterPro" id="IPR036282">
    <property type="entry name" value="Glutathione-S-Trfase_C_sf"/>
</dbReference>
<dbReference type="InterPro" id="IPR036249">
    <property type="entry name" value="Thioredoxin-like_sf"/>
</dbReference>
<name>A0A077D3P4_9EURO</name>
<dbReference type="PANTHER" id="PTHR44051:SF9">
    <property type="entry name" value="GLUTATHIONE S-TRANSFERASE 1"/>
    <property type="match status" value="1"/>
</dbReference>
<evidence type="ECO:0000313" key="4">
    <source>
        <dbReference type="EMBL" id="AIL25492.1"/>
    </source>
</evidence>
<dbReference type="Gene3D" id="3.40.30.10">
    <property type="entry name" value="Glutaredoxin"/>
    <property type="match status" value="1"/>
</dbReference>
<reference evidence="4" key="1">
    <citation type="submission" date="2014-05" db="EMBL/GenBank/DDBJ databases">
        <title>Diverse strategies conferring extreme cadmium (Cd) tolerance in the dark septate endophyte (DSE), Exophiala pisciphila: evidence from RNA-seq data.</title>
        <authorList>
            <person name="Zhao D."/>
        </authorList>
    </citation>
    <scope>NUCLEOTIDE SEQUENCE</scope>
    <source>
        <strain evidence="4">H93</strain>
    </source>
</reference>
<dbReference type="SUPFAM" id="SSF47616">
    <property type="entry name" value="GST C-terminal domain-like"/>
    <property type="match status" value="1"/>
</dbReference>
<dbReference type="SUPFAM" id="SSF52833">
    <property type="entry name" value="Thioredoxin-like"/>
    <property type="match status" value="1"/>
</dbReference>